<reference evidence="6 7" key="1">
    <citation type="journal article" date="2019" name="PLoS ONE">
        <title>Genomic analyses reveal an absence of contemporary introgressive admixture between fin whales and blue whales, despite known hybrids.</title>
        <authorList>
            <person name="Westbury M.V."/>
            <person name="Petersen B."/>
            <person name="Lorenzen E.D."/>
        </authorList>
    </citation>
    <scope>NUCLEOTIDE SEQUENCE [LARGE SCALE GENOMIC DNA]</scope>
    <source>
        <strain evidence="6">FinWhale-01</strain>
    </source>
</reference>
<proteinExistence type="predicted"/>
<feature type="region of interest" description="Disordered" evidence="3">
    <location>
        <begin position="1"/>
        <end position="28"/>
    </location>
</feature>
<dbReference type="OrthoDB" id="27593at2759"/>
<dbReference type="SUPFAM" id="SSF50044">
    <property type="entry name" value="SH3-domain"/>
    <property type="match status" value="1"/>
</dbReference>
<dbReference type="AlphaFoldDB" id="A0A6A1Q5R7"/>
<dbReference type="Pfam" id="PF00621">
    <property type="entry name" value="RhoGEF"/>
    <property type="match status" value="1"/>
</dbReference>
<evidence type="ECO:0000259" key="5">
    <source>
        <dbReference type="PROSITE" id="PS50010"/>
    </source>
</evidence>
<dbReference type="Gene3D" id="2.30.30.40">
    <property type="entry name" value="SH3 Domains"/>
    <property type="match status" value="1"/>
</dbReference>
<dbReference type="InterPro" id="IPR047271">
    <property type="entry name" value="Ephexin-like"/>
</dbReference>
<evidence type="ECO:0000256" key="3">
    <source>
        <dbReference type="SAM" id="MobiDB-lite"/>
    </source>
</evidence>
<dbReference type="InterPro" id="IPR035899">
    <property type="entry name" value="DBL_dom_sf"/>
</dbReference>
<evidence type="ECO:0000313" key="7">
    <source>
        <dbReference type="Proteomes" id="UP000437017"/>
    </source>
</evidence>
<feature type="domain" description="SH3" evidence="4">
    <location>
        <begin position="679"/>
        <end position="740"/>
    </location>
</feature>
<dbReference type="Pfam" id="PF07653">
    <property type="entry name" value="SH3_2"/>
    <property type="match status" value="1"/>
</dbReference>
<dbReference type="SMART" id="SM00325">
    <property type="entry name" value="RhoGEF"/>
    <property type="match status" value="1"/>
</dbReference>
<name>A0A6A1Q5R7_BALPH</name>
<evidence type="ECO:0000259" key="4">
    <source>
        <dbReference type="PROSITE" id="PS50002"/>
    </source>
</evidence>
<dbReference type="PANTHER" id="PTHR12845:SF6">
    <property type="entry name" value="RHO GUANINE NUCLEOTIDE EXCHANGE FACTOR 19"/>
    <property type="match status" value="1"/>
</dbReference>
<dbReference type="InterPro" id="IPR001452">
    <property type="entry name" value="SH3_domain"/>
</dbReference>
<feature type="region of interest" description="Disordered" evidence="3">
    <location>
        <begin position="262"/>
        <end position="288"/>
    </location>
</feature>
<dbReference type="PANTHER" id="PTHR12845">
    <property type="entry name" value="GUANINE NUCLEOTIDE EXCHANGE FACTOR"/>
    <property type="match status" value="1"/>
</dbReference>
<protein>
    <recommendedName>
        <fullName evidence="8">Rho guanine nucleotide exchange factor 19</fullName>
    </recommendedName>
</protein>
<dbReference type="PROSITE" id="PS50010">
    <property type="entry name" value="DH_2"/>
    <property type="match status" value="1"/>
</dbReference>
<dbReference type="GO" id="GO:0032956">
    <property type="term" value="P:regulation of actin cytoskeleton organization"/>
    <property type="evidence" value="ECO:0007669"/>
    <property type="project" value="TreeGrafter"/>
</dbReference>
<evidence type="ECO:0000313" key="6">
    <source>
        <dbReference type="EMBL" id="KAB0402229.1"/>
    </source>
</evidence>
<keyword evidence="7" id="KW-1185">Reference proteome</keyword>
<dbReference type="PROSITE" id="PS50002">
    <property type="entry name" value="SH3"/>
    <property type="match status" value="1"/>
</dbReference>
<feature type="domain" description="DH" evidence="5">
    <location>
        <begin position="357"/>
        <end position="545"/>
    </location>
</feature>
<evidence type="ECO:0008006" key="8">
    <source>
        <dbReference type="Google" id="ProtNLM"/>
    </source>
</evidence>
<dbReference type="EMBL" id="SGJD01001034">
    <property type="protein sequence ID" value="KAB0402229.1"/>
    <property type="molecule type" value="Genomic_DNA"/>
</dbReference>
<gene>
    <name evidence="6" type="ORF">E2I00_013694</name>
</gene>
<accession>A0A6A1Q5R7</accession>
<dbReference type="InterPro" id="IPR000219">
    <property type="entry name" value="DH_dom"/>
</dbReference>
<dbReference type="SMART" id="SM00326">
    <property type="entry name" value="SH3"/>
    <property type="match status" value="1"/>
</dbReference>
<organism evidence="6 7">
    <name type="scientific">Balaenoptera physalus</name>
    <name type="common">Fin whale</name>
    <name type="synonym">Balaena physalus</name>
    <dbReference type="NCBI Taxonomy" id="9770"/>
    <lineage>
        <taxon>Eukaryota</taxon>
        <taxon>Metazoa</taxon>
        <taxon>Chordata</taxon>
        <taxon>Craniata</taxon>
        <taxon>Vertebrata</taxon>
        <taxon>Euteleostomi</taxon>
        <taxon>Mammalia</taxon>
        <taxon>Eutheria</taxon>
        <taxon>Laurasiatheria</taxon>
        <taxon>Artiodactyla</taxon>
        <taxon>Whippomorpha</taxon>
        <taxon>Cetacea</taxon>
        <taxon>Mysticeti</taxon>
        <taxon>Balaenopteridae</taxon>
        <taxon>Balaenoptera</taxon>
    </lineage>
</organism>
<feature type="region of interest" description="Disordered" evidence="3">
    <location>
        <begin position="130"/>
        <end position="236"/>
    </location>
</feature>
<dbReference type="FunFam" id="2.30.30.40:FF:000111">
    <property type="entry name" value="Rho guanine nucleotide exchange factor (GEF) 5"/>
    <property type="match status" value="1"/>
</dbReference>
<dbReference type="SUPFAM" id="SSF50729">
    <property type="entry name" value="PH domain-like"/>
    <property type="match status" value="1"/>
</dbReference>
<dbReference type="InterPro" id="IPR036028">
    <property type="entry name" value="SH3-like_dom_sf"/>
</dbReference>
<keyword evidence="1 2" id="KW-0728">SH3 domain</keyword>
<dbReference type="GO" id="GO:0005085">
    <property type="term" value="F:guanyl-nucleotide exchange factor activity"/>
    <property type="evidence" value="ECO:0007669"/>
    <property type="project" value="InterPro"/>
</dbReference>
<sequence>MNQTLCLGGISPSQLGRERASPAGAAEQHQQWALAGEDMVLTGQPCCPVSRSDAFSPAGPGGWQSKGGMDCGPPPTLQSHLAGPPGTAHRPVAVCQQESLSFVELPTLQPPSPVCLDLFPVAPEELQAPGSRWSLGTPAPLQGLLWPPSPGGPDTEISTSGGMRPSRAGSWPHCPSAQSPALEGPWSPQHLQPQRRASHGSEKKSACESLRSSGREDRRDPGGCQPMLSHPTPPAGRKMRVYQQEEALGSPEAHAVFLEPSQATEQALSTGEPRPLELPGPTRVGLEGPERRRFSASELMTRLHSSLRLGRNSAARALTPGESRSVEMRVDAMAMPALVDLSGGHGSWPEPRYHFPPRPWAKFELITSEASYIHSLSVAVGHFLGSAELSECLGVQDKQWLFSKLPEVKSTSERFLQDLEQRLEADVLRFSVCDVVLHHCPAFRRVYLPYVTNQAYQERTYQRLLLENPKFPSILARLEESPVCQPPSGHPRLGRVTGRGHSLPHGADSTLQNILKRTAQGSEDEDMATKAFNALKELVQECNASVQSMKRTEELIHLSKKIHFEGKIFPLISQARWLVRHGELVELAPLPAAPPAKLKLLGKFAVFVHAKMAELQVKDLSLKLQGIPGHVFLLQLLHGQHTKHQFLLRARTESEKQRWISAMCPSSPQEDKEVISEGEDRPQVQCVRTYKALQPDELTLEKTDILAVRTRTSDGWLEGVRLADGEKGWVPQAYVEEISSLSARLRNLRENKRITSATSKLGEPPV</sequence>
<dbReference type="Proteomes" id="UP000437017">
    <property type="component" value="Unassembled WGS sequence"/>
</dbReference>
<dbReference type="SUPFAM" id="SSF48065">
    <property type="entry name" value="DBL homology domain (DH-domain)"/>
    <property type="match status" value="1"/>
</dbReference>
<evidence type="ECO:0000256" key="2">
    <source>
        <dbReference type="PROSITE-ProRule" id="PRU00192"/>
    </source>
</evidence>
<dbReference type="Gene3D" id="1.20.900.10">
    <property type="entry name" value="Dbl homology (DH) domain"/>
    <property type="match status" value="1"/>
</dbReference>
<comment type="caution">
    <text evidence="6">The sequence shown here is derived from an EMBL/GenBank/DDBJ whole genome shotgun (WGS) entry which is preliminary data.</text>
</comment>
<evidence type="ECO:0000256" key="1">
    <source>
        <dbReference type="ARBA" id="ARBA00022443"/>
    </source>
</evidence>